<dbReference type="AlphaFoldDB" id="A0A1T4UV38"/>
<name>A0A1T4UV38_9GAMM</name>
<protein>
    <submittedName>
        <fullName evidence="1">Uncharacterized protein</fullName>
    </submittedName>
</protein>
<accession>A0A1T4UV38</accession>
<dbReference type="STRING" id="83771.SAMN02910357_02196"/>
<proteinExistence type="predicted"/>
<evidence type="ECO:0000313" key="1">
    <source>
        <dbReference type="EMBL" id="SKA56488.1"/>
    </source>
</evidence>
<dbReference type="EMBL" id="FUXX01000001">
    <property type="protein sequence ID" value="SKA56488.1"/>
    <property type="molecule type" value="Genomic_DNA"/>
</dbReference>
<keyword evidence="2" id="KW-1185">Reference proteome</keyword>
<evidence type="ECO:0000313" key="2">
    <source>
        <dbReference type="Proteomes" id="UP000242432"/>
    </source>
</evidence>
<dbReference type="Proteomes" id="UP000242432">
    <property type="component" value="Unassembled WGS sequence"/>
</dbReference>
<reference evidence="2" key="1">
    <citation type="submission" date="2017-02" db="EMBL/GenBank/DDBJ databases">
        <authorList>
            <person name="Varghese N."/>
            <person name="Submissions S."/>
        </authorList>
    </citation>
    <scope>NUCLEOTIDE SEQUENCE [LARGE SCALE GENOMIC DNA]</scope>
    <source>
        <strain evidence="2">DSM 3072</strain>
    </source>
</reference>
<dbReference type="InterPro" id="IPR046683">
    <property type="entry name" value="DUF6553"/>
</dbReference>
<dbReference type="RefSeq" id="WP_078927692.1">
    <property type="nucleotide sequence ID" value="NZ_FUXX01000001.1"/>
</dbReference>
<sequence length="189" mass="23161">MEQQIRQYFEELDPEKRKALLEEIDKDTPSFRRELYKKRFEFRRKPDRIADLWLFKCVYLPGLYRRKFLKKATLREVNLTIDEFFLREELNEEQREELYLEMRNAVRRYLSTCKSAKYASSFFGLKKASDDEKFQRTTEDIWKMSRGIARVYGLEKELSLWCEACYAELIAYEPSCEQRYNELEQDFKK</sequence>
<gene>
    <name evidence="1" type="ORF">SAMN02745213_00008</name>
</gene>
<dbReference type="Pfam" id="PF20190">
    <property type="entry name" value="DUF6553"/>
    <property type="match status" value="1"/>
</dbReference>
<organism evidence="1 2">
    <name type="scientific">Succinivibrio dextrinosolvens DSM 3072</name>
    <dbReference type="NCBI Taxonomy" id="1123324"/>
    <lineage>
        <taxon>Bacteria</taxon>
        <taxon>Pseudomonadati</taxon>
        <taxon>Pseudomonadota</taxon>
        <taxon>Gammaproteobacteria</taxon>
        <taxon>Aeromonadales</taxon>
        <taxon>Succinivibrionaceae</taxon>
        <taxon>Succinivibrio</taxon>
    </lineage>
</organism>